<dbReference type="SUPFAM" id="SSF46955">
    <property type="entry name" value="Putative DNA-binding domain"/>
    <property type="match status" value="1"/>
</dbReference>
<gene>
    <name evidence="2" type="ORF">BLE401_03890</name>
</gene>
<dbReference type="Proteomes" id="UP000234271">
    <property type="component" value="Chromosome"/>
</dbReference>
<dbReference type="GO" id="GO:0003677">
    <property type="term" value="F:DNA binding"/>
    <property type="evidence" value="ECO:0007669"/>
    <property type="project" value="UniProtKB-KW"/>
</dbReference>
<dbReference type="InterPro" id="IPR010093">
    <property type="entry name" value="SinI_DNA-bd"/>
</dbReference>
<accession>A0A2N9YBQ8</accession>
<dbReference type="InterPro" id="IPR009061">
    <property type="entry name" value="DNA-bd_dom_put_sf"/>
</dbReference>
<dbReference type="AlphaFoldDB" id="A0A2N9YBQ8"/>
<evidence type="ECO:0000313" key="2">
    <source>
        <dbReference type="EMBL" id="AUI67927.2"/>
    </source>
</evidence>
<dbReference type="NCBIfam" id="TIGR01764">
    <property type="entry name" value="excise"/>
    <property type="match status" value="1"/>
</dbReference>
<feature type="domain" description="Helix-turn-helix" evidence="1">
    <location>
        <begin position="80"/>
        <end position="127"/>
    </location>
</feature>
<dbReference type="Pfam" id="PF12728">
    <property type="entry name" value="HTH_17"/>
    <property type="match status" value="1"/>
</dbReference>
<dbReference type="OrthoDB" id="26212at2"/>
<protein>
    <submittedName>
        <fullName evidence="2">Excisionase family DNA-binding protein</fullName>
    </submittedName>
</protein>
<organism evidence="2 3">
    <name type="scientific">Beggiatoa leptomitoformis</name>
    <dbReference type="NCBI Taxonomy" id="288004"/>
    <lineage>
        <taxon>Bacteria</taxon>
        <taxon>Pseudomonadati</taxon>
        <taxon>Pseudomonadota</taxon>
        <taxon>Gammaproteobacteria</taxon>
        <taxon>Thiotrichales</taxon>
        <taxon>Thiotrichaceae</taxon>
        <taxon>Beggiatoa</taxon>
    </lineage>
</organism>
<dbReference type="RefSeq" id="WP_101539118.1">
    <property type="nucleotide sequence ID" value="NZ_CP012373.2"/>
</dbReference>
<keyword evidence="3" id="KW-1185">Reference proteome</keyword>
<proteinExistence type="predicted"/>
<sequence>MMSAINLVKLPTYQESEQAKSSSRVLAKYIANGRLQLSIKADDSQEELILPNYAIDLLLNVLTEMAKGNAITLMPIHAELTTQEAAELLNVSRPHLVSLLEKGEIPFHKIGSHRRVLAKDIIEYKKNLRTNRLQALNELTTLSQTLGMGYE</sequence>
<dbReference type="EMBL" id="CP018889">
    <property type="protein sequence ID" value="AUI67927.2"/>
    <property type="molecule type" value="Genomic_DNA"/>
</dbReference>
<reference evidence="3" key="1">
    <citation type="submission" date="2016-12" db="EMBL/GenBank/DDBJ databases">
        <title>Complete Genome Sequence of Beggiatoa leptomitiformis D-401.</title>
        <authorList>
            <person name="Fomenkov A."/>
            <person name="Vincze T."/>
            <person name="Grabovich M."/>
            <person name="Anton B.P."/>
            <person name="Dubinina G."/>
            <person name="Orlova M."/>
            <person name="Belousova E."/>
            <person name="Roberts R.J."/>
        </authorList>
    </citation>
    <scope>NUCLEOTIDE SEQUENCE [LARGE SCALE GENOMIC DNA]</scope>
    <source>
        <strain evidence="3">D-401</strain>
    </source>
</reference>
<dbReference type="STRING" id="288004.AL038_02150"/>
<dbReference type="InterPro" id="IPR041657">
    <property type="entry name" value="HTH_17"/>
</dbReference>
<keyword evidence="2" id="KW-0238">DNA-binding</keyword>
<name>A0A2N9YBQ8_9GAMM</name>
<evidence type="ECO:0000259" key="1">
    <source>
        <dbReference type="Pfam" id="PF12728"/>
    </source>
</evidence>
<evidence type="ECO:0000313" key="3">
    <source>
        <dbReference type="Proteomes" id="UP000234271"/>
    </source>
</evidence>